<evidence type="ECO:0000313" key="4">
    <source>
        <dbReference type="Proteomes" id="UP001604336"/>
    </source>
</evidence>
<evidence type="ECO:0000313" key="3">
    <source>
        <dbReference type="EMBL" id="KAL2526067.1"/>
    </source>
</evidence>
<reference evidence="4" key="1">
    <citation type="submission" date="2024-07" db="EMBL/GenBank/DDBJ databases">
        <title>Two chromosome-level genome assemblies of Korean endemic species Abeliophyllum distichum and Forsythia ovata (Oleaceae).</title>
        <authorList>
            <person name="Jang H."/>
        </authorList>
    </citation>
    <scope>NUCLEOTIDE SEQUENCE [LARGE SCALE GENOMIC DNA]</scope>
</reference>
<feature type="region of interest" description="Disordered" evidence="2">
    <location>
        <begin position="93"/>
        <end position="145"/>
    </location>
</feature>
<protein>
    <submittedName>
        <fullName evidence="3">Uncharacterized protein</fullName>
    </submittedName>
</protein>
<gene>
    <name evidence="3" type="ORF">Adt_11121</name>
</gene>
<evidence type="ECO:0000256" key="1">
    <source>
        <dbReference type="SAM" id="Coils"/>
    </source>
</evidence>
<sequence>MSRLISAAGTADEEKWKSASGAEKAAYEAKTANKKVSVKSNKCDKKQQSSAYEAMMNRQASYADANANPYAASQMQMQQISTQRFHENAAMSNFPGRLDSLPAKHGNNSSVPSQWDRDAPKVSNPKQMQTHPYTDPRKGGNSIQSYHQRPVLDSKSDFGNHAITEIGLQAHVEDMEIGYEDKPFPLNFEGLEQRFQDEILKLIKEQIDAEDAENARHREKIMEINNKYQEKLSVLRAQQANRREEFLRRESEAKLQQYQQAGTNHLLARTGPNNPRDYGAAAPPRPYPTGHTDHFNSYRDQSPIPGVGENQGTEGRVPFPRGRVYSNTSGHTY</sequence>
<accession>A0ABD1UM24</accession>
<feature type="region of interest" description="Disordered" evidence="2">
    <location>
        <begin position="1"/>
        <end position="51"/>
    </location>
</feature>
<keyword evidence="1" id="KW-0175">Coiled coil</keyword>
<dbReference type="EMBL" id="JBFOLK010000003">
    <property type="protein sequence ID" value="KAL2526067.1"/>
    <property type="molecule type" value="Genomic_DNA"/>
</dbReference>
<name>A0ABD1UM24_9LAMI</name>
<feature type="coiled-coil region" evidence="1">
    <location>
        <begin position="200"/>
        <end position="257"/>
    </location>
</feature>
<evidence type="ECO:0000256" key="2">
    <source>
        <dbReference type="SAM" id="MobiDB-lite"/>
    </source>
</evidence>
<keyword evidence="4" id="KW-1185">Reference proteome</keyword>
<proteinExistence type="predicted"/>
<comment type="caution">
    <text evidence="3">The sequence shown here is derived from an EMBL/GenBank/DDBJ whole genome shotgun (WGS) entry which is preliminary data.</text>
</comment>
<dbReference type="AlphaFoldDB" id="A0ABD1UM24"/>
<dbReference type="PANTHER" id="PTHR34210:SF4">
    <property type="match status" value="1"/>
</dbReference>
<dbReference type="PANTHER" id="PTHR34210">
    <property type="entry name" value="OS01G0252900 PROTEIN"/>
    <property type="match status" value="1"/>
</dbReference>
<organism evidence="3 4">
    <name type="scientific">Abeliophyllum distichum</name>
    <dbReference type="NCBI Taxonomy" id="126358"/>
    <lineage>
        <taxon>Eukaryota</taxon>
        <taxon>Viridiplantae</taxon>
        <taxon>Streptophyta</taxon>
        <taxon>Embryophyta</taxon>
        <taxon>Tracheophyta</taxon>
        <taxon>Spermatophyta</taxon>
        <taxon>Magnoliopsida</taxon>
        <taxon>eudicotyledons</taxon>
        <taxon>Gunneridae</taxon>
        <taxon>Pentapetalae</taxon>
        <taxon>asterids</taxon>
        <taxon>lamiids</taxon>
        <taxon>Lamiales</taxon>
        <taxon>Oleaceae</taxon>
        <taxon>Forsythieae</taxon>
        <taxon>Abeliophyllum</taxon>
    </lineage>
</organism>
<dbReference type="Proteomes" id="UP001604336">
    <property type="component" value="Unassembled WGS sequence"/>
</dbReference>
<feature type="region of interest" description="Disordered" evidence="2">
    <location>
        <begin position="266"/>
        <end position="333"/>
    </location>
</feature>